<keyword evidence="11" id="KW-1185">Reference proteome</keyword>
<accession>U1XWC4</accession>
<dbReference type="Gene3D" id="3.30.450.280">
    <property type="entry name" value="GAF domain"/>
    <property type="match status" value="1"/>
</dbReference>
<evidence type="ECO:0000256" key="6">
    <source>
        <dbReference type="ARBA" id="ARBA00022777"/>
    </source>
</evidence>
<proteinExistence type="predicted"/>
<feature type="domain" description="Histidine kinase" evidence="9">
    <location>
        <begin position="315"/>
        <end position="507"/>
    </location>
</feature>
<name>U1XWC4_ANEAE</name>
<keyword evidence="8" id="KW-0902">Two-component regulatory system</keyword>
<dbReference type="EMBL" id="AWSJ01000389">
    <property type="protein sequence ID" value="ERI04292.1"/>
    <property type="molecule type" value="Genomic_DNA"/>
</dbReference>
<gene>
    <name evidence="10" type="ORF">HMPREF0083_06126</name>
</gene>
<dbReference type="Pfam" id="PF02518">
    <property type="entry name" value="HATPase_c"/>
    <property type="match status" value="1"/>
</dbReference>
<dbReference type="STRING" id="649747.HMPREF0083_06126"/>
<evidence type="ECO:0000256" key="4">
    <source>
        <dbReference type="ARBA" id="ARBA00022679"/>
    </source>
</evidence>
<dbReference type="Gene3D" id="3.30.450.20">
    <property type="entry name" value="PAS domain"/>
    <property type="match status" value="1"/>
</dbReference>
<dbReference type="Proteomes" id="UP000016511">
    <property type="component" value="Unassembled WGS sequence"/>
</dbReference>
<comment type="catalytic activity">
    <reaction evidence="1">
        <text>ATP + protein L-histidine = ADP + protein N-phospho-L-histidine.</text>
        <dbReference type="EC" id="2.7.13.3"/>
    </reaction>
</comment>
<evidence type="ECO:0000313" key="11">
    <source>
        <dbReference type="Proteomes" id="UP000016511"/>
    </source>
</evidence>
<dbReference type="PANTHER" id="PTHR41523">
    <property type="entry name" value="TWO-COMPONENT SYSTEM SENSOR PROTEIN"/>
    <property type="match status" value="1"/>
</dbReference>
<organism evidence="10 11">
    <name type="scientific">Aneurinibacillus aneurinilyticus ATCC 12856</name>
    <dbReference type="NCBI Taxonomy" id="649747"/>
    <lineage>
        <taxon>Bacteria</taxon>
        <taxon>Bacillati</taxon>
        <taxon>Bacillota</taxon>
        <taxon>Bacilli</taxon>
        <taxon>Bacillales</taxon>
        <taxon>Paenibacillaceae</taxon>
        <taxon>Aneurinibacillus group</taxon>
        <taxon>Aneurinibacillus</taxon>
    </lineage>
</organism>
<dbReference type="Pfam" id="PF12282">
    <property type="entry name" value="GAF_PdtaS"/>
    <property type="match status" value="1"/>
</dbReference>
<dbReference type="PANTHER" id="PTHR41523:SF8">
    <property type="entry name" value="ETHYLENE RESPONSE SENSOR PROTEIN"/>
    <property type="match status" value="1"/>
</dbReference>
<keyword evidence="5" id="KW-0547">Nucleotide-binding</keyword>
<dbReference type="eggNOG" id="COG3920">
    <property type="taxonomic scope" value="Bacteria"/>
</dbReference>
<keyword evidence="7" id="KW-0067">ATP-binding</keyword>
<sequence>MNIKQAKAPINNGEVCMLKEPFLLKGVFLMIDVLDTQHIRHLCQQYTSLTEEDIQIIVSKSEMLQMMADVSQANMFIDCPMKDRKAVIVVAEASPTTTHSIYKETVVGKEVFESYEPGVFRTYRTGKPALINRAVTQEGHHVKQNVVPIKNDKQQTIGMLILEQDITLQVKHEKELALLSETTQEFSRTFWDLIAKEQSIPDVIEEALLLLYEDGSILYANNSAIGLMELHSERTRENFLNAKVNEIFPFIEESDYLHDGVLQREVHNQGAVYILRSVCLQQKDKKRRLLVYLQDITDLRDKERQLMVKSAVIQEIHHRVKNNLQTVAGLLRLQMRRGVPDEAKGLYQECLNRIVSIATVHEVLSYNGIERVAMNQVIEKVARMLVYNMSSEECKVDIIMEIEEIALQSKQAVSLALILTELVQNCLKHGFVGRPSGIIRIEFRLTGDEIRLCVDDNGKGFEAQSATDQLGLEIVRNLTHFDLEGTFNIMQNVNGGTRASVSFPVEQGE</sequence>
<evidence type="ECO:0000256" key="7">
    <source>
        <dbReference type="ARBA" id="ARBA00022840"/>
    </source>
</evidence>
<dbReference type="SUPFAM" id="SSF55874">
    <property type="entry name" value="ATPase domain of HSP90 chaperone/DNA topoisomerase II/histidine kinase"/>
    <property type="match status" value="1"/>
</dbReference>
<keyword evidence="4" id="KW-0808">Transferase</keyword>
<protein>
    <recommendedName>
        <fullName evidence="2">histidine kinase</fullName>
        <ecNumber evidence="2">2.7.13.3</ecNumber>
    </recommendedName>
</protein>
<dbReference type="InterPro" id="IPR038424">
    <property type="entry name" value="H_kinase_PdtaS_GAF_sf"/>
</dbReference>
<evidence type="ECO:0000256" key="2">
    <source>
        <dbReference type="ARBA" id="ARBA00012438"/>
    </source>
</evidence>
<dbReference type="GO" id="GO:0005524">
    <property type="term" value="F:ATP binding"/>
    <property type="evidence" value="ECO:0007669"/>
    <property type="project" value="UniProtKB-KW"/>
</dbReference>
<dbReference type="InterPro" id="IPR003594">
    <property type="entry name" value="HATPase_dom"/>
</dbReference>
<evidence type="ECO:0000259" key="9">
    <source>
        <dbReference type="PROSITE" id="PS50109"/>
    </source>
</evidence>
<dbReference type="GO" id="GO:0000160">
    <property type="term" value="P:phosphorelay signal transduction system"/>
    <property type="evidence" value="ECO:0007669"/>
    <property type="project" value="UniProtKB-KW"/>
</dbReference>
<keyword evidence="3" id="KW-0597">Phosphoprotein</keyword>
<dbReference type="HOGENOM" id="CLU_045351_1_0_9"/>
<dbReference type="InterPro" id="IPR011495">
    <property type="entry name" value="Sig_transdc_His_kin_sub2_dim/P"/>
</dbReference>
<reference evidence="10 11" key="1">
    <citation type="submission" date="2013-08" db="EMBL/GenBank/DDBJ databases">
        <authorList>
            <person name="Weinstock G."/>
            <person name="Sodergren E."/>
            <person name="Wylie T."/>
            <person name="Fulton L."/>
            <person name="Fulton R."/>
            <person name="Fronick C."/>
            <person name="O'Laughlin M."/>
            <person name="Godfrey J."/>
            <person name="Miner T."/>
            <person name="Herter B."/>
            <person name="Appelbaum E."/>
            <person name="Cordes M."/>
            <person name="Lek S."/>
            <person name="Wollam A."/>
            <person name="Pepin K.H."/>
            <person name="Palsikar V.B."/>
            <person name="Mitreva M."/>
            <person name="Wilson R.K."/>
        </authorList>
    </citation>
    <scope>NUCLEOTIDE SEQUENCE [LARGE SCALE GENOMIC DNA]</scope>
    <source>
        <strain evidence="10 11">ATCC 12856</strain>
    </source>
</reference>
<dbReference type="GO" id="GO:0004673">
    <property type="term" value="F:protein histidine kinase activity"/>
    <property type="evidence" value="ECO:0007669"/>
    <property type="project" value="UniProtKB-EC"/>
</dbReference>
<dbReference type="AlphaFoldDB" id="U1XWC4"/>
<evidence type="ECO:0000256" key="5">
    <source>
        <dbReference type="ARBA" id="ARBA00022741"/>
    </source>
</evidence>
<dbReference type="PATRIC" id="fig|649747.3.peg.5476"/>
<dbReference type="Gene3D" id="3.30.565.10">
    <property type="entry name" value="Histidine kinase-like ATPase, C-terminal domain"/>
    <property type="match status" value="1"/>
</dbReference>
<dbReference type="Pfam" id="PF07568">
    <property type="entry name" value="HisKA_2"/>
    <property type="match status" value="1"/>
</dbReference>
<keyword evidence="6 10" id="KW-0418">Kinase</keyword>
<dbReference type="InterPro" id="IPR036890">
    <property type="entry name" value="HATPase_C_sf"/>
</dbReference>
<comment type="caution">
    <text evidence="10">The sequence shown here is derived from an EMBL/GenBank/DDBJ whole genome shotgun (WGS) entry which is preliminary data.</text>
</comment>
<dbReference type="InterPro" id="IPR005467">
    <property type="entry name" value="His_kinase_dom"/>
</dbReference>
<evidence type="ECO:0000256" key="1">
    <source>
        <dbReference type="ARBA" id="ARBA00000085"/>
    </source>
</evidence>
<evidence type="ECO:0000256" key="8">
    <source>
        <dbReference type="ARBA" id="ARBA00023012"/>
    </source>
</evidence>
<evidence type="ECO:0000313" key="10">
    <source>
        <dbReference type="EMBL" id="ERI04292.1"/>
    </source>
</evidence>
<dbReference type="EC" id="2.7.13.3" evidence="2"/>
<dbReference type="SMART" id="SM00387">
    <property type="entry name" value="HATPase_c"/>
    <property type="match status" value="1"/>
</dbReference>
<evidence type="ECO:0000256" key="3">
    <source>
        <dbReference type="ARBA" id="ARBA00022553"/>
    </source>
</evidence>
<dbReference type="PROSITE" id="PS50109">
    <property type="entry name" value="HIS_KIN"/>
    <property type="match status" value="1"/>
</dbReference>
<dbReference type="InterPro" id="IPR022066">
    <property type="entry name" value="PdtaS_GAF"/>
</dbReference>